<proteinExistence type="predicted"/>
<gene>
    <name evidence="1" type="ORF">HQN87_12310</name>
</gene>
<sequence>MPVANIEDDSKIWAGTRVRLFDAGLMVKDKETDYYDYLVSYIYANDDYLQLTNLSKGEAGNIICVIQKDKPSQYALGKTLKDMMGIENAYVLME</sequence>
<organism evidence="1 2">
    <name type="scientific">Paenibacillus tritici</name>
    <dbReference type="NCBI Taxonomy" id="1873425"/>
    <lineage>
        <taxon>Bacteria</taxon>
        <taxon>Bacillati</taxon>
        <taxon>Bacillota</taxon>
        <taxon>Bacilli</taxon>
        <taxon>Bacillales</taxon>
        <taxon>Paenibacillaceae</taxon>
        <taxon>Paenibacillus</taxon>
    </lineage>
</organism>
<keyword evidence="2" id="KW-1185">Reference proteome</keyword>
<reference evidence="1 2" key="1">
    <citation type="submission" date="2020-05" db="EMBL/GenBank/DDBJ databases">
        <title>Paenibacillus glebae, sp. nov., Paenibacillus humi sp. nov., Paenibacillus pedi sp. nov., Paenibacillus terrestris sp. nov. and Paenibacillus terricola sp. nov., isolated from a forest top soil sample.</title>
        <authorList>
            <person name="Qi S."/>
            <person name="Carlier A."/>
            <person name="Cnockaert M."/>
            <person name="Vandamme P."/>
        </authorList>
    </citation>
    <scope>NUCLEOTIDE SEQUENCE [LARGE SCALE GENOMIC DNA]</scope>
    <source>
        <strain evidence="1 2">LMG 29502</strain>
    </source>
</reference>
<protein>
    <submittedName>
        <fullName evidence="1">Uncharacterized protein</fullName>
    </submittedName>
</protein>
<dbReference type="Proteomes" id="UP000711047">
    <property type="component" value="Unassembled WGS sequence"/>
</dbReference>
<dbReference type="EMBL" id="JABMKX010000006">
    <property type="protein sequence ID" value="NQX46116.1"/>
    <property type="molecule type" value="Genomic_DNA"/>
</dbReference>
<name>A0ABX2DRR0_9BACL</name>
<accession>A0ABX2DRR0</accession>
<evidence type="ECO:0000313" key="2">
    <source>
        <dbReference type="Proteomes" id="UP000711047"/>
    </source>
</evidence>
<evidence type="ECO:0000313" key="1">
    <source>
        <dbReference type="EMBL" id="NQX46116.1"/>
    </source>
</evidence>
<comment type="caution">
    <text evidence="1">The sequence shown here is derived from an EMBL/GenBank/DDBJ whole genome shotgun (WGS) entry which is preliminary data.</text>
</comment>